<proteinExistence type="predicted"/>
<organism evidence="3 4">
    <name type="scientific">Gluconobacter sphaericus NBRC 12467</name>
    <dbReference type="NCBI Taxonomy" id="1307951"/>
    <lineage>
        <taxon>Bacteria</taxon>
        <taxon>Pseudomonadati</taxon>
        <taxon>Pseudomonadota</taxon>
        <taxon>Alphaproteobacteria</taxon>
        <taxon>Acetobacterales</taxon>
        <taxon>Acetobacteraceae</taxon>
        <taxon>Gluconobacter</taxon>
    </lineage>
</organism>
<dbReference type="RefSeq" id="WP_141350955.1">
    <property type="nucleotide sequence ID" value="NZ_BARA01000008.1"/>
</dbReference>
<gene>
    <name evidence="3" type="ORF">GCM10007872_09430</name>
</gene>
<sequence>MMHRRSLLTGMLTVAGTSLIGRAHASTLESVRQQGFMRIATTGANAPYSFLDADGTLTGFDLEWSRLICKGLGVEPRFSYLSWSGILPGLMAGQYDAVMSAVRVTPERKASFVFSEPYCTDSAAVIVRADNNTIHEVEDLHGLTIGVASGSILEDVAHNQAKPGTLRSYPGLPDIIMDVMSGRLDAGIVGCGGAQYAIRQQQVPLKLVGREIDPHPLAMILPSGSETLAAAVSEQIRARRADGQAKSLSDHWFGA</sequence>
<reference evidence="4" key="1">
    <citation type="journal article" date="2019" name="Int. J. Syst. Evol. Microbiol.">
        <title>The Global Catalogue of Microorganisms (GCM) 10K type strain sequencing project: providing services to taxonomists for standard genome sequencing and annotation.</title>
        <authorList>
            <consortium name="The Broad Institute Genomics Platform"/>
            <consortium name="The Broad Institute Genome Sequencing Center for Infectious Disease"/>
            <person name="Wu L."/>
            <person name="Ma J."/>
        </authorList>
    </citation>
    <scope>NUCLEOTIDE SEQUENCE [LARGE SCALE GENOMIC DNA]</scope>
    <source>
        <strain evidence="4">NBRC 12467</strain>
    </source>
</reference>
<dbReference type="PANTHER" id="PTHR35936:SF35">
    <property type="entry name" value="L-CYSTINE-BINDING PROTEIN TCYJ"/>
    <property type="match status" value="1"/>
</dbReference>
<dbReference type="Gene3D" id="3.40.190.10">
    <property type="entry name" value="Periplasmic binding protein-like II"/>
    <property type="match status" value="2"/>
</dbReference>
<evidence type="ECO:0000256" key="1">
    <source>
        <dbReference type="ARBA" id="ARBA00022729"/>
    </source>
</evidence>
<dbReference type="EMBL" id="BSNZ01000007">
    <property type="protein sequence ID" value="GLQ84035.1"/>
    <property type="molecule type" value="Genomic_DNA"/>
</dbReference>
<dbReference type="Pfam" id="PF00497">
    <property type="entry name" value="SBP_bac_3"/>
    <property type="match status" value="1"/>
</dbReference>
<dbReference type="AlphaFoldDB" id="A0AA37W9J5"/>
<feature type="domain" description="Solute-binding protein family 3/N-terminal" evidence="2">
    <location>
        <begin position="36"/>
        <end position="255"/>
    </location>
</feature>
<dbReference type="InterPro" id="IPR001638">
    <property type="entry name" value="Solute-binding_3/MltF_N"/>
</dbReference>
<dbReference type="SUPFAM" id="SSF53850">
    <property type="entry name" value="Periplasmic binding protein-like II"/>
    <property type="match status" value="1"/>
</dbReference>
<name>A0AA37W9J5_9PROT</name>
<evidence type="ECO:0000313" key="3">
    <source>
        <dbReference type="EMBL" id="GLQ84035.1"/>
    </source>
</evidence>
<comment type="caution">
    <text evidence="3">The sequence shown here is derived from an EMBL/GenBank/DDBJ whole genome shotgun (WGS) entry which is preliminary data.</text>
</comment>
<protein>
    <submittedName>
        <fullName evidence="3">Amino acid ABC transporter substrate-binding protein</fullName>
    </submittedName>
</protein>
<accession>A0AA37W9J5</accession>
<dbReference type="PANTHER" id="PTHR35936">
    <property type="entry name" value="MEMBRANE-BOUND LYTIC MUREIN TRANSGLYCOSYLASE F"/>
    <property type="match status" value="1"/>
</dbReference>
<evidence type="ECO:0000313" key="4">
    <source>
        <dbReference type="Proteomes" id="UP001156708"/>
    </source>
</evidence>
<keyword evidence="1" id="KW-0732">Signal</keyword>
<dbReference type="Proteomes" id="UP001156708">
    <property type="component" value="Unassembled WGS sequence"/>
</dbReference>
<keyword evidence="4" id="KW-1185">Reference proteome</keyword>
<dbReference type="SMART" id="SM00062">
    <property type="entry name" value="PBPb"/>
    <property type="match status" value="1"/>
</dbReference>
<evidence type="ECO:0000259" key="2">
    <source>
        <dbReference type="SMART" id="SM00062"/>
    </source>
</evidence>